<feature type="coiled-coil region" evidence="1">
    <location>
        <begin position="361"/>
        <end position="400"/>
    </location>
</feature>
<feature type="compositionally biased region" description="Basic residues" evidence="2">
    <location>
        <begin position="325"/>
        <end position="337"/>
    </location>
</feature>
<evidence type="ECO:0000313" key="4">
    <source>
        <dbReference type="EMBL" id="GER35936.1"/>
    </source>
</evidence>
<feature type="region of interest" description="Disordered" evidence="2">
    <location>
        <begin position="1"/>
        <end position="20"/>
    </location>
</feature>
<feature type="domain" description="No apical meristem-associated C-terminal" evidence="3">
    <location>
        <begin position="260"/>
        <end position="425"/>
    </location>
</feature>
<evidence type="ECO:0000313" key="5">
    <source>
        <dbReference type="Proteomes" id="UP000325081"/>
    </source>
</evidence>
<dbReference type="GO" id="GO:0016740">
    <property type="term" value="F:transferase activity"/>
    <property type="evidence" value="ECO:0007669"/>
    <property type="project" value="UniProtKB-KW"/>
</dbReference>
<comment type="caution">
    <text evidence="4">The sequence shown here is derived from an EMBL/GenBank/DDBJ whole genome shotgun (WGS) entry which is preliminary data.</text>
</comment>
<protein>
    <submittedName>
        <fullName evidence="4">Glutathione S-transferase THETA 3</fullName>
    </submittedName>
</protein>
<evidence type="ECO:0000259" key="3">
    <source>
        <dbReference type="Pfam" id="PF14303"/>
    </source>
</evidence>
<feature type="compositionally biased region" description="Polar residues" evidence="2">
    <location>
        <begin position="9"/>
        <end position="20"/>
    </location>
</feature>
<feature type="compositionally biased region" description="Basic and acidic residues" evidence="2">
    <location>
        <begin position="278"/>
        <end position="295"/>
    </location>
</feature>
<sequence length="468" mass="53292">MDRDPQEPNIMSNPDQRSNYDLASQFANPQVHHNSESHPAGFHLNSSSGLYPSHVDLQYGATPTFQSLLNTPMVRNPMVINQGGVNNANFPIYTPMTSFQTHGNISLGGSRIPANTPMVPSQICGNTTGINQNQVTTKGLKKRVKDVQTSSGKKDWGVEEEEALTNAWLNVSLDPIVGNNQKATAMWVRIHQVWKENMGPGCKYLRSSNSLQCHWSIIHAAVNNFAGHYSKLERHPQSGTNSKDLIHKALGMYEDIEGSKFKWVHCWEIMIKNPKWQSKHDKNIAPDRQADDENKSPTSEESLPNIIDDNITHEGNNCDGVVRPTGRKKSKEKKRKLHDQNGVVDALSTLQSTLAKQISINEKSLEMRKKIEEENIQLKRQALNREMEMKMKEQRRKRQERVMNQDLTKLTPLARASYEAMQAKILKEWEKDDIFESDMANSQVYTMTLRLEEKTWANFKFCKITLLN</sequence>
<evidence type="ECO:0000256" key="2">
    <source>
        <dbReference type="SAM" id="MobiDB-lite"/>
    </source>
</evidence>
<reference evidence="5" key="1">
    <citation type="journal article" date="2019" name="Curr. Biol.">
        <title>Genome Sequence of Striga asiatica Provides Insight into the Evolution of Plant Parasitism.</title>
        <authorList>
            <person name="Yoshida S."/>
            <person name="Kim S."/>
            <person name="Wafula E.K."/>
            <person name="Tanskanen J."/>
            <person name="Kim Y.M."/>
            <person name="Honaas L."/>
            <person name="Yang Z."/>
            <person name="Spallek T."/>
            <person name="Conn C.E."/>
            <person name="Ichihashi Y."/>
            <person name="Cheong K."/>
            <person name="Cui S."/>
            <person name="Der J.P."/>
            <person name="Gundlach H."/>
            <person name="Jiao Y."/>
            <person name="Hori C."/>
            <person name="Ishida J.K."/>
            <person name="Kasahara H."/>
            <person name="Kiba T."/>
            <person name="Kim M.S."/>
            <person name="Koo N."/>
            <person name="Laohavisit A."/>
            <person name="Lee Y.H."/>
            <person name="Lumba S."/>
            <person name="McCourt P."/>
            <person name="Mortimer J.C."/>
            <person name="Mutuku J.M."/>
            <person name="Nomura T."/>
            <person name="Sasaki-Sekimoto Y."/>
            <person name="Seto Y."/>
            <person name="Wang Y."/>
            <person name="Wakatake T."/>
            <person name="Sakakibara H."/>
            <person name="Demura T."/>
            <person name="Yamaguchi S."/>
            <person name="Yoneyama K."/>
            <person name="Manabe R.I."/>
            <person name="Nelson D.C."/>
            <person name="Schulman A.H."/>
            <person name="Timko M.P."/>
            <person name="dePamphilis C.W."/>
            <person name="Choi D."/>
            <person name="Shirasu K."/>
        </authorList>
    </citation>
    <scope>NUCLEOTIDE SEQUENCE [LARGE SCALE GENOMIC DNA]</scope>
    <source>
        <strain evidence="5">cv. UVA1</strain>
    </source>
</reference>
<dbReference type="Pfam" id="PF14303">
    <property type="entry name" value="NAM-associated"/>
    <property type="match status" value="1"/>
</dbReference>
<gene>
    <name evidence="4" type="ORF">STAS_12248</name>
</gene>
<dbReference type="Proteomes" id="UP000325081">
    <property type="component" value="Unassembled WGS sequence"/>
</dbReference>
<accession>A0A5A7PTJ4</accession>
<keyword evidence="4" id="KW-0808">Transferase</keyword>
<organism evidence="4 5">
    <name type="scientific">Striga asiatica</name>
    <name type="common">Asiatic witchweed</name>
    <name type="synonym">Buchnera asiatica</name>
    <dbReference type="NCBI Taxonomy" id="4170"/>
    <lineage>
        <taxon>Eukaryota</taxon>
        <taxon>Viridiplantae</taxon>
        <taxon>Streptophyta</taxon>
        <taxon>Embryophyta</taxon>
        <taxon>Tracheophyta</taxon>
        <taxon>Spermatophyta</taxon>
        <taxon>Magnoliopsida</taxon>
        <taxon>eudicotyledons</taxon>
        <taxon>Gunneridae</taxon>
        <taxon>Pentapetalae</taxon>
        <taxon>asterids</taxon>
        <taxon>lamiids</taxon>
        <taxon>Lamiales</taxon>
        <taxon>Orobanchaceae</taxon>
        <taxon>Buchnereae</taxon>
        <taxon>Striga</taxon>
    </lineage>
</organism>
<dbReference type="AlphaFoldDB" id="A0A5A7PTJ4"/>
<evidence type="ECO:0000256" key="1">
    <source>
        <dbReference type="SAM" id="Coils"/>
    </source>
</evidence>
<proteinExistence type="predicted"/>
<feature type="region of interest" description="Disordered" evidence="2">
    <location>
        <begin position="277"/>
        <end position="340"/>
    </location>
</feature>
<dbReference type="EMBL" id="BKCP01005050">
    <property type="protein sequence ID" value="GER35936.1"/>
    <property type="molecule type" value="Genomic_DNA"/>
</dbReference>
<keyword evidence="5" id="KW-1185">Reference proteome</keyword>
<dbReference type="PANTHER" id="PTHR45023:SF4">
    <property type="entry name" value="GLYCINE-RICH PROTEIN-RELATED"/>
    <property type="match status" value="1"/>
</dbReference>
<dbReference type="OrthoDB" id="1225588at2759"/>
<name>A0A5A7PTJ4_STRAF</name>
<keyword evidence="1" id="KW-0175">Coiled coil</keyword>
<dbReference type="PANTHER" id="PTHR45023">
    <property type="match status" value="1"/>
</dbReference>
<dbReference type="InterPro" id="IPR029466">
    <property type="entry name" value="NAM-associated_C"/>
</dbReference>